<feature type="signal peptide" evidence="1">
    <location>
        <begin position="1"/>
        <end position="23"/>
    </location>
</feature>
<accession>A0AA88XK77</accession>
<evidence type="ECO:0000256" key="1">
    <source>
        <dbReference type="SAM" id="SignalP"/>
    </source>
</evidence>
<evidence type="ECO:0000313" key="3">
    <source>
        <dbReference type="Proteomes" id="UP001188597"/>
    </source>
</evidence>
<dbReference type="AlphaFoldDB" id="A0AA88XK77"/>
<protein>
    <submittedName>
        <fullName evidence="2">Uncharacterized protein</fullName>
    </submittedName>
</protein>
<proteinExistence type="predicted"/>
<dbReference type="Proteomes" id="UP001188597">
    <property type="component" value="Unassembled WGS sequence"/>
</dbReference>
<evidence type="ECO:0000313" key="2">
    <source>
        <dbReference type="EMBL" id="KAK3043930.1"/>
    </source>
</evidence>
<keyword evidence="3" id="KW-1185">Reference proteome</keyword>
<organism evidence="2 3">
    <name type="scientific">Escallonia herrerae</name>
    <dbReference type="NCBI Taxonomy" id="1293975"/>
    <lineage>
        <taxon>Eukaryota</taxon>
        <taxon>Viridiplantae</taxon>
        <taxon>Streptophyta</taxon>
        <taxon>Embryophyta</taxon>
        <taxon>Tracheophyta</taxon>
        <taxon>Spermatophyta</taxon>
        <taxon>Magnoliopsida</taxon>
        <taxon>eudicotyledons</taxon>
        <taxon>Gunneridae</taxon>
        <taxon>Pentapetalae</taxon>
        <taxon>asterids</taxon>
        <taxon>campanulids</taxon>
        <taxon>Escalloniales</taxon>
        <taxon>Escalloniaceae</taxon>
        <taxon>Escallonia</taxon>
    </lineage>
</organism>
<keyword evidence="1" id="KW-0732">Signal</keyword>
<dbReference type="EMBL" id="JAVXUP010000001">
    <property type="protein sequence ID" value="KAK3043930.1"/>
    <property type="molecule type" value="Genomic_DNA"/>
</dbReference>
<sequence length="92" mass="10183">MKPIFSLLFLSLELLFLLRPAAARGGADGGQSSNTSGFVDSRYMGSARHLFEDNKFQILEKKAQGYMTNAELENAIKAFGDRCRSISRIYSG</sequence>
<comment type="caution">
    <text evidence="2">The sequence shown here is derived from an EMBL/GenBank/DDBJ whole genome shotgun (WGS) entry which is preliminary data.</text>
</comment>
<gene>
    <name evidence="2" type="ORF">RJ639_000629</name>
</gene>
<reference evidence="2" key="1">
    <citation type="submission" date="2022-12" db="EMBL/GenBank/DDBJ databases">
        <title>Draft genome assemblies for two species of Escallonia (Escalloniales).</title>
        <authorList>
            <person name="Chanderbali A."/>
            <person name="Dervinis C."/>
            <person name="Anghel I."/>
            <person name="Soltis D."/>
            <person name="Soltis P."/>
            <person name="Zapata F."/>
        </authorList>
    </citation>
    <scope>NUCLEOTIDE SEQUENCE</scope>
    <source>
        <strain evidence="2">UCBG64.0493</strain>
        <tissue evidence="2">Leaf</tissue>
    </source>
</reference>
<feature type="chain" id="PRO_5041640696" evidence="1">
    <location>
        <begin position="24"/>
        <end position="92"/>
    </location>
</feature>
<name>A0AA88XK77_9ASTE</name>